<comment type="similarity">
    <text evidence="2">Belongs to the DUF177 domain family.</text>
</comment>
<evidence type="ECO:0000256" key="5">
    <source>
        <dbReference type="ARBA" id="ARBA00031841"/>
    </source>
</evidence>
<evidence type="ECO:0000256" key="3">
    <source>
        <dbReference type="ARBA" id="ARBA00015716"/>
    </source>
</evidence>
<name>A0A4U0Q1J5_9NEIS</name>
<evidence type="ECO:0000313" key="8">
    <source>
        <dbReference type="Proteomes" id="UP000310016"/>
    </source>
</evidence>
<evidence type="ECO:0000256" key="2">
    <source>
        <dbReference type="ARBA" id="ARBA00010740"/>
    </source>
</evidence>
<comment type="function">
    <text evidence="1">Plays a role in synthesis, processing and/or stability of 23S rRNA.</text>
</comment>
<dbReference type="GO" id="GO:0042254">
    <property type="term" value="P:ribosome biogenesis"/>
    <property type="evidence" value="ECO:0007669"/>
    <property type="project" value="UniProtKB-KW"/>
</dbReference>
<proteinExistence type="inferred from homology"/>
<gene>
    <name evidence="7" type="ORF">FAZ21_07345</name>
</gene>
<dbReference type="AlphaFoldDB" id="A0A4U0Q1J5"/>
<dbReference type="Proteomes" id="UP000310016">
    <property type="component" value="Unassembled WGS sequence"/>
</dbReference>
<dbReference type="RefSeq" id="WP_136772636.1">
    <property type="nucleotide sequence ID" value="NZ_CP156074.1"/>
</dbReference>
<keyword evidence="4" id="KW-0690">Ribosome biogenesis</keyword>
<dbReference type="EMBL" id="SUMF01000005">
    <property type="protein sequence ID" value="TJZ74779.1"/>
    <property type="molecule type" value="Genomic_DNA"/>
</dbReference>
<dbReference type="GO" id="GO:0005829">
    <property type="term" value="C:cytosol"/>
    <property type="evidence" value="ECO:0007669"/>
    <property type="project" value="TreeGrafter"/>
</dbReference>
<accession>A0A4U0Q1J5</accession>
<comment type="caution">
    <text evidence="7">The sequence shown here is derived from an EMBL/GenBank/DDBJ whole genome shotgun (WGS) entry which is preliminary data.</text>
</comment>
<reference evidence="7 8" key="1">
    <citation type="submission" date="2019-04" db="EMBL/GenBank/DDBJ databases">
        <title>Chitiniphilus eburnea sp. nov., a novel chitinolytic bacterium isolated from aquaculture sludge.</title>
        <authorList>
            <person name="Sheng M."/>
        </authorList>
    </citation>
    <scope>NUCLEOTIDE SEQUENCE [LARGE SCALE GENOMIC DNA]</scope>
    <source>
        <strain evidence="7 8">HX-2-15</strain>
    </source>
</reference>
<sequence length="174" mass="18719">MTVIHSADFAREKQSLAGEVDVSALSRLHDQLADREGRLAWRLAGGVDRLARPVLHLAVSGELHLVCQRCLKAMTWPVAVQTELTQFLDEATLDEAEAQDEDLEGILVDAALDVEALVEEEVLLAVPFAPRHDACGGTTATATMADEPNPSAGKADKPNPFAVLATLKTRKAED</sequence>
<evidence type="ECO:0000256" key="6">
    <source>
        <dbReference type="SAM" id="MobiDB-lite"/>
    </source>
</evidence>
<dbReference type="InterPro" id="IPR039255">
    <property type="entry name" value="YceD_bac"/>
</dbReference>
<dbReference type="InterPro" id="IPR003772">
    <property type="entry name" value="YceD"/>
</dbReference>
<evidence type="ECO:0000256" key="1">
    <source>
        <dbReference type="ARBA" id="ARBA00002868"/>
    </source>
</evidence>
<protein>
    <recommendedName>
        <fullName evidence="3">Large ribosomal RNA subunit accumulation protein YceD</fullName>
    </recommendedName>
    <alternativeName>
        <fullName evidence="5">23S rRNA accumulation protein YceD</fullName>
    </alternativeName>
</protein>
<feature type="region of interest" description="Disordered" evidence="6">
    <location>
        <begin position="139"/>
        <end position="159"/>
    </location>
</feature>
<keyword evidence="8" id="KW-1185">Reference proteome</keyword>
<organism evidence="7 8">
    <name type="scientific">Chitiniphilus eburneus</name>
    <dbReference type="NCBI Taxonomy" id="2571148"/>
    <lineage>
        <taxon>Bacteria</taxon>
        <taxon>Pseudomonadati</taxon>
        <taxon>Pseudomonadota</taxon>
        <taxon>Betaproteobacteria</taxon>
        <taxon>Neisseriales</taxon>
        <taxon>Chitinibacteraceae</taxon>
        <taxon>Chitiniphilus</taxon>
    </lineage>
</organism>
<evidence type="ECO:0000256" key="4">
    <source>
        <dbReference type="ARBA" id="ARBA00022517"/>
    </source>
</evidence>
<evidence type="ECO:0000313" key="7">
    <source>
        <dbReference type="EMBL" id="TJZ74779.1"/>
    </source>
</evidence>
<dbReference type="OrthoDB" id="5297600at2"/>
<dbReference type="PANTHER" id="PTHR38099:SF1">
    <property type="entry name" value="LARGE RIBOSOMAL RNA SUBUNIT ACCUMULATION PROTEIN YCED"/>
    <property type="match status" value="1"/>
</dbReference>
<dbReference type="Pfam" id="PF02620">
    <property type="entry name" value="YceD"/>
    <property type="match status" value="1"/>
</dbReference>
<dbReference type="PANTHER" id="PTHR38099">
    <property type="entry name" value="LARGE RIBOSOMAL RNA SUBUNIT ACCUMULATION PROTEIN YCED"/>
    <property type="match status" value="1"/>
</dbReference>